<comment type="similarity">
    <text evidence="1">Belongs to the NmrA-type oxidoreductase family. Isoflavone reductase subfamily.</text>
</comment>
<proteinExistence type="inferred from homology"/>
<dbReference type="AlphaFoldDB" id="A0A4V4HHB3"/>
<evidence type="ECO:0000259" key="4">
    <source>
        <dbReference type="Pfam" id="PF05368"/>
    </source>
</evidence>
<dbReference type="InterPro" id="IPR008030">
    <property type="entry name" value="NmrA-like"/>
</dbReference>
<dbReference type="Gene3D" id="3.90.25.10">
    <property type="entry name" value="UDP-galactose 4-epimerase, domain 1"/>
    <property type="match status" value="1"/>
</dbReference>
<sequence length="319" mass="35306">MVRSYRVAVAGGTGRLGKHIVEALLESKQTAPFYIVVLSRSTSPDIVFAGSSAPVIAVDYNDQSAIEAVLKEHEIDTLISVLYGGTDVLDTIQQNLFRACLKVPTIHRFAPSEWGVDSERVAGTITIHRDRPKILEQLREIKENPGRAASGKFEFTKFVCGYFMNYLATGSPKEKEGLGYLAPIPLFFDLAKATANVPGDGGSKVYYTRAEDIGKFVAGALQLEEWPEQCDMMGDAKTFNEIVSIAEKVLGKKLNVTYVDEKSALAVLQNDSSPFMLKTLMEIYLSFMKGEVVQGSTLNELTSVKPMVIEEFVTKWWRQ</sequence>
<dbReference type="OrthoDB" id="9974981at2759"/>
<dbReference type="Pfam" id="PF05368">
    <property type="entry name" value="NmrA"/>
    <property type="match status" value="1"/>
</dbReference>
<dbReference type="SUPFAM" id="SSF51735">
    <property type="entry name" value="NAD(P)-binding Rossmann-fold domains"/>
    <property type="match status" value="1"/>
</dbReference>
<dbReference type="Gene3D" id="3.40.50.720">
    <property type="entry name" value="NAD(P)-binding Rossmann-like Domain"/>
    <property type="match status" value="1"/>
</dbReference>
<feature type="domain" description="NmrA-like" evidence="4">
    <location>
        <begin position="6"/>
        <end position="312"/>
    </location>
</feature>
<evidence type="ECO:0000313" key="5">
    <source>
        <dbReference type="EMBL" id="THV02016.1"/>
    </source>
</evidence>
<dbReference type="PANTHER" id="PTHR47706">
    <property type="entry name" value="NMRA-LIKE FAMILY PROTEIN"/>
    <property type="match status" value="1"/>
</dbReference>
<protein>
    <submittedName>
        <fullName evidence="5">NAD(P)-binding protein</fullName>
    </submittedName>
</protein>
<dbReference type="InterPro" id="IPR036291">
    <property type="entry name" value="NAD(P)-bd_dom_sf"/>
</dbReference>
<name>A0A4V4HHB3_DENBC</name>
<dbReference type="PANTHER" id="PTHR47706:SF4">
    <property type="entry name" value="NMRA-LIKE DOMAIN-CONTAINING PROTEIN"/>
    <property type="match status" value="1"/>
</dbReference>
<evidence type="ECO:0000256" key="2">
    <source>
        <dbReference type="ARBA" id="ARBA00022857"/>
    </source>
</evidence>
<dbReference type="EMBL" id="ML179081">
    <property type="protein sequence ID" value="THV02016.1"/>
    <property type="molecule type" value="Genomic_DNA"/>
</dbReference>
<evidence type="ECO:0000313" key="6">
    <source>
        <dbReference type="Proteomes" id="UP000297245"/>
    </source>
</evidence>
<keyword evidence="2" id="KW-0521">NADP</keyword>
<keyword evidence="3" id="KW-0560">Oxidoreductase</keyword>
<dbReference type="Proteomes" id="UP000297245">
    <property type="component" value="Unassembled WGS sequence"/>
</dbReference>
<keyword evidence="6" id="KW-1185">Reference proteome</keyword>
<accession>A0A4V4HHB3</accession>
<evidence type="ECO:0000256" key="1">
    <source>
        <dbReference type="ARBA" id="ARBA00005725"/>
    </source>
</evidence>
<dbReference type="InterPro" id="IPR051609">
    <property type="entry name" value="NmrA/Isoflavone_reductase-like"/>
</dbReference>
<reference evidence="5 6" key="1">
    <citation type="journal article" date="2019" name="Nat. Ecol. Evol.">
        <title>Megaphylogeny resolves global patterns of mushroom evolution.</title>
        <authorList>
            <person name="Varga T."/>
            <person name="Krizsan K."/>
            <person name="Foldi C."/>
            <person name="Dima B."/>
            <person name="Sanchez-Garcia M."/>
            <person name="Sanchez-Ramirez S."/>
            <person name="Szollosi G.J."/>
            <person name="Szarkandi J.G."/>
            <person name="Papp V."/>
            <person name="Albert L."/>
            <person name="Andreopoulos W."/>
            <person name="Angelini C."/>
            <person name="Antonin V."/>
            <person name="Barry K.W."/>
            <person name="Bougher N.L."/>
            <person name="Buchanan P."/>
            <person name="Buyck B."/>
            <person name="Bense V."/>
            <person name="Catcheside P."/>
            <person name="Chovatia M."/>
            <person name="Cooper J."/>
            <person name="Damon W."/>
            <person name="Desjardin D."/>
            <person name="Finy P."/>
            <person name="Geml J."/>
            <person name="Haridas S."/>
            <person name="Hughes K."/>
            <person name="Justo A."/>
            <person name="Karasinski D."/>
            <person name="Kautmanova I."/>
            <person name="Kiss B."/>
            <person name="Kocsube S."/>
            <person name="Kotiranta H."/>
            <person name="LaButti K.M."/>
            <person name="Lechner B.E."/>
            <person name="Liimatainen K."/>
            <person name="Lipzen A."/>
            <person name="Lukacs Z."/>
            <person name="Mihaltcheva S."/>
            <person name="Morgado L.N."/>
            <person name="Niskanen T."/>
            <person name="Noordeloos M.E."/>
            <person name="Ohm R.A."/>
            <person name="Ortiz-Santana B."/>
            <person name="Ovrebo C."/>
            <person name="Racz N."/>
            <person name="Riley R."/>
            <person name="Savchenko A."/>
            <person name="Shiryaev A."/>
            <person name="Soop K."/>
            <person name="Spirin V."/>
            <person name="Szebenyi C."/>
            <person name="Tomsovsky M."/>
            <person name="Tulloss R.E."/>
            <person name="Uehling J."/>
            <person name="Grigoriev I.V."/>
            <person name="Vagvolgyi C."/>
            <person name="Papp T."/>
            <person name="Martin F.M."/>
            <person name="Miettinen O."/>
            <person name="Hibbett D.S."/>
            <person name="Nagy L.G."/>
        </authorList>
    </citation>
    <scope>NUCLEOTIDE SEQUENCE [LARGE SCALE GENOMIC DNA]</scope>
    <source>
        <strain evidence="5 6">CBS 962.96</strain>
    </source>
</reference>
<dbReference type="GO" id="GO:0016491">
    <property type="term" value="F:oxidoreductase activity"/>
    <property type="evidence" value="ECO:0007669"/>
    <property type="project" value="UniProtKB-KW"/>
</dbReference>
<gene>
    <name evidence="5" type="ORF">K435DRAFT_749807</name>
</gene>
<organism evidence="5 6">
    <name type="scientific">Dendrothele bispora (strain CBS 962.96)</name>
    <dbReference type="NCBI Taxonomy" id="1314807"/>
    <lineage>
        <taxon>Eukaryota</taxon>
        <taxon>Fungi</taxon>
        <taxon>Dikarya</taxon>
        <taxon>Basidiomycota</taxon>
        <taxon>Agaricomycotina</taxon>
        <taxon>Agaricomycetes</taxon>
        <taxon>Agaricomycetidae</taxon>
        <taxon>Agaricales</taxon>
        <taxon>Agaricales incertae sedis</taxon>
        <taxon>Dendrothele</taxon>
    </lineage>
</organism>
<evidence type="ECO:0000256" key="3">
    <source>
        <dbReference type="ARBA" id="ARBA00023002"/>
    </source>
</evidence>